<feature type="region of interest" description="Disordered" evidence="1">
    <location>
        <begin position="240"/>
        <end position="259"/>
    </location>
</feature>
<sequence length="328" mass="37205">MLPAHAPSRNVVSAWAKGFPDRDGKFVKEFQTTFNSSFWEIYLYAVFCEYGFSFDWTHAAPDFSLEHKGQGFCVEAVTANAAVGKPKEWERPLDLESYVPTDLDALNREAMVRLANAINGKHRKYLASYSNKPHVSGKPFVIAVAPFEQPAFNLQYDRPIKAVLYDHYVDEAAYQKDREAYPKGPPIRQLGFVTKENGADIELGLFTDDRLSHISAVLFSCTATWGKVDAMSQQTEDRQTLVSSVWGSKPDGRPEIRRGRPDEIGERIEDGLQIYHNPFAKHPLNLELFRRQGVVQNYFEAGTRRWTVEGLIGSLFCRSVLTMLVEDD</sequence>
<keyword evidence="3" id="KW-1185">Reference proteome</keyword>
<proteinExistence type="predicted"/>
<feature type="compositionally biased region" description="Basic and acidic residues" evidence="1">
    <location>
        <begin position="250"/>
        <end position="259"/>
    </location>
</feature>
<comment type="caution">
    <text evidence="2">The sequence shown here is derived from an EMBL/GenBank/DDBJ whole genome shotgun (WGS) entry which is preliminary data.</text>
</comment>
<evidence type="ECO:0000313" key="3">
    <source>
        <dbReference type="Proteomes" id="UP000494116"/>
    </source>
</evidence>
<accession>A0ABN7F306</accession>
<dbReference type="Proteomes" id="UP000494116">
    <property type="component" value="Unassembled WGS sequence"/>
</dbReference>
<reference evidence="2 3" key="1">
    <citation type="submission" date="2020-04" db="EMBL/GenBank/DDBJ databases">
        <authorList>
            <person name="De Canck E."/>
        </authorList>
    </citation>
    <scope>NUCLEOTIDE SEQUENCE [LARGE SCALE GENOMIC DNA]</scope>
    <source>
        <strain evidence="2 3">LMG 1873</strain>
    </source>
</reference>
<dbReference type="EMBL" id="CADIJS010000004">
    <property type="protein sequence ID" value="CAB3721729.1"/>
    <property type="molecule type" value="Genomic_DNA"/>
</dbReference>
<gene>
    <name evidence="2" type="ORF">LMG1873_03966</name>
</gene>
<evidence type="ECO:0000313" key="2">
    <source>
        <dbReference type="EMBL" id="CAB3721729.1"/>
    </source>
</evidence>
<organism evidence="2 3">
    <name type="scientific">Achromobacter piechaudii</name>
    <dbReference type="NCBI Taxonomy" id="72556"/>
    <lineage>
        <taxon>Bacteria</taxon>
        <taxon>Pseudomonadati</taxon>
        <taxon>Pseudomonadota</taxon>
        <taxon>Betaproteobacteria</taxon>
        <taxon>Burkholderiales</taxon>
        <taxon>Alcaligenaceae</taxon>
        <taxon>Achromobacter</taxon>
    </lineage>
</organism>
<evidence type="ECO:0000256" key="1">
    <source>
        <dbReference type="SAM" id="MobiDB-lite"/>
    </source>
</evidence>
<name>A0ABN7F306_9BURK</name>
<protein>
    <submittedName>
        <fullName evidence="2">Uncharacterized protein</fullName>
    </submittedName>
</protein>